<proteinExistence type="predicted"/>
<evidence type="ECO:0000313" key="3">
    <source>
        <dbReference type="Proteomes" id="UP000467105"/>
    </source>
</evidence>
<evidence type="ECO:0000313" key="2">
    <source>
        <dbReference type="EMBL" id="BBZ45431.1"/>
    </source>
</evidence>
<feature type="compositionally biased region" description="Low complexity" evidence="1">
    <location>
        <begin position="267"/>
        <end position="279"/>
    </location>
</feature>
<feature type="region of interest" description="Disordered" evidence="1">
    <location>
        <begin position="108"/>
        <end position="130"/>
    </location>
</feature>
<dbReference type="OrthoDB" id="4710696at2"/>
<organism evidence="2 3">
    <name type="scientific">Mycobacterium parmense</name>
    <dbReference type="NCBI Taxonomy" id="185642"/>
    <lineage>
        <taxon>Bacteria</taxon>
        <taxon>Bacillati</taxon>
        <taxon>Actinomycetota</taxon>
        <taxon>Actinomycetes</taxon>
        <taxon>Mycobacteriales</taxon>
        <taxon>Mycobacteriaceae</taxon>
        <taxon>Mycobacterium</taxon>
        <taxon>Mycobacterium simiae complex</taxon>
    </lineage>
</organism>
<gene>
    <name evidence="2" type="ORF">MPRM_27120</name>
</gene>
<dbReference type="AlphaFoldDB" id="A0A7I7YXH0"/>
<feature type="compositionally biased region" description="Polar residues" evidence="1">
    <location>
        <begin position="184"/>
        <end position="196"/>
    </location>
</feature>
<evidence type="ECO:0000256" key="1">
    <source>
        <dbReference type="SAM" id="MobiDB-lite"/>
    </source>
</evidence>
<accession>A0A7I7YXH0</accession>
<feature type="region of interest" description="Disordered" evidence="1">
    <location>
        <begin position="163"/>
        <end position="279"/>
    </location>
</feature>
<dbReference type="EMBL" id="AP022614">
    <property type="protein sequence ID" value="BBZ45431.1"/>
    <property type="molecule type" value="Genomic_DNA"/>
</dbReference>
<name>A0A7I7YXH0_9MYCO</name>
<keyword evidence="3" id="KW-1185">Reference proteome</keyword>
<feature type="compositionally biased region" description="Pro residues" evidence="1">
    <location>
        <begin position="253"/>
        <end position="266"/>
    </location>
</feature>
<protein>
    <submittedName>
        <fullName evidence="2">Uncharacterized protein</fullName>
    </submittedName>
</protein>
<sequence length="340" mass="34209">MAATLSQIRAWSTEHLVDAAAYWTQTADRWEDAFLTMRNQSHALTWHGVGGDALRRRTGADLSVVSGKADQLRQAAGIARNGAGEIGAAQRRVLYGVEDAESAGFSVGEDLSVTDSRSTSPAERATREAQAQAFAADIRLRAEQLDGADAKVAGQLTAAAGDVGNGGFAQNPDPVAQPPATGRNGAQSQASTNGGQSAAPGSRNGVQLVDFTQGNAAGTNPPPFAPWDTPNGTPPPPEPSFIPQYEQAITAPPAAPPPGAPMPSSPVPAAGPAAAAAAKPPCSPYDATKALLEPMGGMVAMLTAGPEGATGVGIPAAIGQIALGTAAVADGLEAADKCLP</sequence>
<reference evidence="2 3" key="1">
    <citation type="journal article" date="2019" name="Emerg. Microbes Infect.">
        <title>Comprehensive subspecies identification of 175 nontuberculous mycobacteria species based on 7547 genomic profiles.</title>
        <authorList>
            <person name="Matsumoto Y."/>
            <person name="Kinjo T."/>
            <person name="Motooka D."/>
            <person name="Nabeya D."/>
            <person name="Jung N."/>
            <person name="Uechi K."/>
            <person name="Horii T."/>
            <person name="Iida T."/>
            <person name="Fujita J."/>
            <person name="Nakamura S."/>
        </authorList>
    </citation>
    <scope>NUCLEOTIDE SEQUENCE [LARGE SCALE GENOMIC DNA]</scope>
    <source>
        <strain evidence="2 3">JCM 14742</strain>
    </source>
</reference>
<dbReference type="Proteomes" id="UP000467105">
    <property type="component" value="Chromosome"/>
</dbReference>
<dbReference type="RefSeq" id="WP_085267724.1">
    <property type="nucleotide sequence ID" value="NZ_AP022614.1"/>
</dbReference>